<organism evidence="2 3">
    <name type="scientific">Streptomyces montanus</name>
    <dbReference type="NCBI Taxonomy" id="2580423"/>
    <lineage>
        <taxon>Bacteria</taxon>
        <taxon>Bacillati</taxon>
        <taxon>Actinomycetota</taxon>
        <taxon>Actinomycetes</taxon>
        <taxon>Kitasatosporales</taxon>
        <taxon>Streptomycetaceae</taxon>
        <taxon>Streptomyces</taxon>
    </lineage>
</organism>
<dbReference type="AlphaFoldDB" id="A0A5R9FIJ1"/>
<keyword evidence="3" id="KW-1185">Reference proteome</keyword>
<gene>
    <name evidence="2" type="ORF">FE633_33465</name>
</gene>
<feature type="region of interest" description="Disordered" evidence="1">
    <location>
        <begin position="87"/>
        <end position="110"/>
    </location>
</feature>
<reference evidence="2 3" key="1">
    <citation type="submission" date="2019-05" db="EMBL/GenBank/DDBJ databases">
        <title>Streptomyces sp. NEAU-C151, a novel actinomycete isolated from soil.</title>
        <authorList>
            <person name="Han L."/>
            <person name="Jiang H."/>
        </authorList>
    </citation>
    <scope>NUCLEOTIDE SEQUENCE [LARGE SCALE GENOMIC DNA]</scope>
    <source>
        <strain evidence="2 3">NEAU-C151</strain>
    </source>
</reference>
<evidence type="ECO:0000313" key="2">
    <source>
        <dbReference type="EMBL" id="TLS41986.1"/>
    </source>
</evidence>
<sequence length="110" mass="11902">MNGRPPVRMCARCQCTTSEPVLVHEVHAATGPGFNVYACPECAHHYPPMTDALQLLEALPRRSRLTLRVYKLNAQGAVTEDRGEIEILAGSHPAPAPHTSPAGHPSTQNQ</sequence>
<comment type="caution">
    <text evidence="2">The sequence shown here is derived from an EMBL/GenBank/DDBJ whole genome shotgun (WGS) entry which is preliminary data.</text>
</comment>
<name>A0A5R9FIJ1_9ACTN</name>
<evidence type="ECO:0000313" key="3">
    <source>
        <dbReference type="Proteomes" id="UP000305906"/>
    </source>
</evidence>
<dbReference type="Proteomes" id="UP000305906">
    <property type="component" value="Unassembled WGS sequence"/>
</dbReference>
<dbReference type="RefSeq" id="WP_138048924.1">
    <property type="nucleotide sequence ID" value="NZ_VBZC01000047.1"/>
</dbReference>
<protein>
    <submittedName>
        <fullName evidence="2">Uncharacterized protein</fullName>
    </submittedName>
</protein>
<dbReference type="EMBL" id="VBZC01000047">
    <property type="protein sequence ID" value="TLS41986.1"/>
    <property type="molecule type" value="Genomic_DNA"/>
</dbReference>
<feature type="compositionally biased region" description="Low complexity" evidence="1">
    <location>
        <begin position="89"/>
        <end position="110"/>
    </location>
</feature>
<evidence type="ECO:0000256" key="1">
    <source>
        <dbReference type="SAM" id="MobiDB-lite"/>
    </source>
</evidence>
<accession>A0A5R9FIJ1</accession>
<proteinExistence type="predicted"/>